<evidence type="ECO:0000313" key="1">
    <source>
        <dbReference type="EMBL" id="QDT99074.1"/>
    </source>
</evidence>
<protein>
    <submittedName>
        <fullName evidence="1">Uncharacterized protein</fullName>
    </submittedName>
</protein>
<reference evidence="1 2" key="1">
    <citation type="submission" date="2019-03" db="EMBL/GenBank/DDBJ databases">
        <title>Deep-cultivation of Planctomycetes and their phenomic and genomic characterization uncovers novel biology.</title>
        <authorList>
            <person name="Wiegand S."/>
            <person name="Jogler M."/>
            <person name="Boedeker C."/>
            <person name="Pinto D."/>
            <person name="Vollmers J."/>
            <person name="Rivas-Marin E."/>
            <person name="Kohn T."/>
            <person name="Peeters S.H."/>
            <person name="Heuer A."/>
            <person name="Rast P."/>
            <person name="Oberbeckmann S."/>
            <person name="Bunk B."/>
            <person name="Jeske O."/>
            <person name="Meyerdierks A."/>
            <person name="Storesund J.E."/>
            <person name="Kallscheuer N."/>
            <person name="Luecker S."/>
            <person name="Lage O.M."/>
            <person name="Pohl T."/>
            <person name="Merkel B.J."/>
            <person name="Hornburger P."/>
            <person name="Mueller R.-W."/>
            <person name="Bruemmer F."/>
            <person name="Labrenz M."/>
            <person name="Spormann A.M."/>
            <person name="Op den Camp H."/>
            <person name="Overmann J."/>
            <person name="Amann R."/>
            <person name="Jetten M.S.M."/>
            <person name="Mascher T."/>
            <person name="Medema M.H."/>
            <person name="Devos D.P."/>
            <person name="Kaster A.-K."/>
            <person name="Ovreas L."/>
            <person name="Rohde M."/>
            <person name="Galperin M.Y."/>
            <person name="Jogler C."/>
        </authorList>
    </citation>
    <scope>NUCLEOTIDE SEQUENCE [LARGE SCALE GENOMIC DNA]</scope>
    <source>
        <strain evidence="1 2">V144</strain>
    </source>
</reference>
<gene>
    <name evidence="1" type="ORF">V144x_45840</name>
</gene>
<evidence type="ECO:0000313" key="2">
    <source>
        <dbReference type="Proteomes" id="UP000318704"/>
    </source>
</evidence>
<dbReference type="AlphaFoldDB" id="A0A517W1E0"/>
<proteinExistence type="predicted"/>
<organism evidence="1 2">
    <name type="scientific">Gimesia aquarii</name>
    <dbReference type="NCBI Taxonomy" id="2527964"/>
    <lineage>
        <taxon>Bacteria</taxon>
        <taxon>Pseudomonadati</taxon>
        <taxon>Planctomycetota</taxon>
        <taxon>Planctomycetia</taxon>
        <taxon>Planctomycetales</taxon>
        <taxon>Planctomycetaceae</taxon>
        <taxon>Gimesia</taxon>
    </lineage>
</organism>
<name>A0A517W1E0_9PLAN</name>
<sequence length="37" mass="4404">MLNWPALCGLTHFIVSKDPLLFSVTLNFYRLIYLLYK</sequence>
<dbReference type="EMBL" id="CP037920">
    <property type="protein sequence ID" value="QDT99074.1"/>
    <property type="molecule type" value="Genomic_DNA"/>
</dbReference>
<accession>A0A517W1E0</accession>
<dbReference type="Proteomes" id="UP000318704">
    <property type="component" value="Chromosome"/>
</dbReference>
<dbReference type="KEGG" id="gaw:V144x_45840"/>